<organism evidence="2 3">
    <name type="scientific">Trichomalopsis sarcophagae</name>
    <dbReference type="NCBI Taxonomy" id="543379"/>
    <lineage>
        <taxon>Eukaryota</taxon>
        <taxon>Metazoa</taxon>
        <taxon>Ecdysozoa</taxon>
        <taxon>Arthropoda</taxon>
        <taxon>Hexapoda</taxon>
        <taxon>Insecta</taxon>
        <taxon>Pterygota</taxon>
        <taxon>Neoptera</taxon>
        <taxon>Endopterygota</taxon>
        <taxon>Hymenoptera</taxon>
        <taxon>Apocrita</taxon>
        <taxon>Proctotrupomorpha</taxon>
        <taxon>Chalcidoidea</taxon>
        <taxon>Pteromalidae</taxon>
        <taxon>Pteromalinae</taxon>
        <taxon>Trichomalopsis</taxon>
    </lineage>
</organism>
<sequence>MDTTEKETSIKLQALDQFETLLNNKEFSDVKFVVEGKAIYANKVILISRSSVFSAMFRNRMKEAQEGAVEITDVEYNVMLETLRFVYAGKVNEIEKFSKSLLATADKYDLGGLKEICTDYLCTNMSVESVVEYLSLADLHNVQRLREKAIKFIIDNGNAMVNRPEFDSIVDLHKGAFLDVVRAVLAREKIEDSRSRRCGKKFSTTNNYISFL</sequence>
<comment type="caution">
    <text evidence="2">The sequence shown here is derived from an EMBL/GenBank/DDBJ whole genome shotgun (WGS) entry which is preliminary data.</text>
</comment>
<evidence type="ECO:0000313" key="3">
    <source>
        <dbReference type="Proteomes" id="UP000215335"/>
    </source>
</evidence>
<evidence type="ECO:0000313" key="2">
    <source>
        <dbReference type="EMBL" id="OXU31885.1"/>
    </source>
</evidence>
<dbReference type="SMART" id="SM00225">
    <property type="entry name" value="BTB"/>
    <property type="match status" value="1"/>
</dbReference>
<dbReference type="Gene3D" id="3.30.710.10">
    <property type="entry name" value="Potassium Channel Kv1.1, Chain A"/>
    <property type="match status" value="1"/>
</dbReference>
<feature type="domain" description="BTB" evidence="1">
    <location>
        <begin position="28"/>
        <end position="95"/>
    </location>
</feature>
<accession>A0A232FMK7</accession>
<dbReference type="EMBL" id="NNAY01000019">
    <property type="protein sequence ID" value="OXU31885.1"/>
    <property type="molecule type" value="Genomic_DNA"/>
</dbReference>
<dbReference type="InterPro" id="IPR011333">
    <property type="entry name" value="SKP1/BTB/POZ_sf"/>
</dbReference>
<dbReference type="FunFam" id="3.30.710.10:FF:000159">
    <property type="entry name" value="Speckle-type POZ protein B"/>
    <property type="match status" value="1"/>
</dbReference>
<dbReference type="PROSITE" id="PS50097">
    <property type="entry name" value="BTB"/>
    <property type="match status" value="1"/>
</dbReference>
<reference evidence="2 3" key="1">
    <citation type="journal article" date="2017" name="Curr. Biol.">
        <title>The Evolution of Venom by Co-option of Single-Copy Genes.</title>
        <authorList>
            <person name="Martinson E.O."/>
            <person name="Mrinalini"/>
            <person name="Kelkar Y.D."/>
            <person name="Chang C.H."/>
            <person name="Werren J.H."/>
        </authorList>
    </citation>
    <scope>NUCLEOTIDE SEQUENCE [LARGE SCALE GENOMIC DNA]</scope>
    <source>
        <strain evidence="2 3">Alberta</strain>
        <tissue evidence="2">Whole body</tissue>
    </source>
</reference>
<dbReference type="InterPro" id="IPR000210">
    <property type="entry name" value="BTB/POZ_dom"/>
</dbReference>
<dbReference type="STRING" id="543379.A0A232FMK7"/>
<protein>
    <recommendedName>
        <fullName evidence="1">BTB domain-containing protein</fullName>
    </recommendedName>
</protein>
<evidence type="ECO:0000259" key="1">
    <source>
        <dbReference type="PROSITE" id="PS50097"/>
    </source>
</evidence>
<name>A0A232FMK7_9HYME</name>
<proteinExistence type="predicted"/>
<dbReference type="Proteomes" id="UP000215335">
    <property type="component" value="Unassembled WGS sequence"/>
</dbReference>
<dbReference type="Pfam" id="PF00651">
    <property type="entry name" value="BTB"/>
    <property type="match status" value="1"/>
</dbReference>
<dbReference type="Gene3D" id="1.25.40.420">
    <property type="match status" value="1"/>
</dbReference>
<dbReference type="AlphaFoldDB" id="A0A232FMK7"/>
<dbReference type="OrthoDB" id="10249567at2759"/>
<dbReference type="SUPFAM" id="SSF54695">
    <property type="entry name" value="POZ domain"/>
    <property type="match status" value="1"/>
</dbReference>
<gene>
    <name evidence="2" type="ORF">TSAR_010005</name>
</gene>
<dbReference type="PANTHER" id="PTHR24413">
    <property type="entry name" value="SPECKLE-TYPE POZ PROTEIN"/>
    <property type="match status" value="1"/>
</dbReference>
<keyword evidence="3" id="KW-1185">Reference proteome</keyword>